<reference evidence="13 15" key="2">
    <citation type="submission" date="2018-06" db="EMBL/GenBank/DDBJ databases">
        <title>Genomic Encyclopedia of Type Strains, Phase III (KMG-III): the genomes of soil and plant-associated and newly described type strains.</title>
        <authorList>
            <person name="Whitman W."/>
        </authorList>
    </citation>
    <scope>NUCLEOTIDE SEQUENCE [LARGE SCALE GENOMIC DNA]</scope>
    <source>
        <strain evidence="13 15">CGMCC 1.15366</strain>
    </source>
</reference>
<dbReference type="AlphaFoldDB" id="A0A327X1V4"/>
<evidence type="ECO:0000256" key="10">
    <source>
        <dbReference type="PROSITE-ProRule" id="PRU00339"/>
    </source>
</evidence>
<accession>A0A327X1V4</accession>
<evidence type="ECO:0000256" key="5">
    <source>
        <dbReference type="ARBA" id="ARBA00022519"/>
    </source>
</evidence>
<organism evidence="13 15">
    <name type="scientific">Aliidiomarina maris</name>
    <dbReference type="NCBI Taxonomy" id="531312"/>
    <lineage>
        <taxon>Bacteria</taxon>
        <taxon>Pseudomonadati</taxon>
        <taxon>Pseudomonadota</taxon>
        <taxon>Gammaproteobacteria</taxon>
        <taxon>Alteromonadales</taxon>
        <taxon>Idiomarinaceae</taxon>
        <taxon>Aliidiomarina</taxon>
    </lineage>
</organism>
<evidence type="ECO:0000256" key="1">
    <source>
        <dbReference type="ARBA" id="ARBA00002962"/>
    </source>
</evidence>
<name>A0A327X1V4_9GAMM</name>
<evidence type="ECO:0000313" key="16">
    <source>
        <dbReference type="Proteomes" id="UP000287865"/>
    </source>
</evidence>
<dbReference type="InterPro" id="IPR011990">
    <property type="entry name" value="TPR-like_helical_dom_sf"/>
</dbReference>
<comment type="subcellular location">
    <subcellularLocation>
        <location evidence="2">Cell inner membrane</location>
        <topology evidence="2">Multi-pass membrane protein</topology>
    </subcellularLocation>
</comment>
<evidence type="ECO:0000313" key="14">
    <source>
        <dbReference type="EMBL" id="RUO22802.1"/>
    </source>
</evidence>
<feature type="domain" description="HemY N-terminal" evidence="12">
    <location>
        <begin position="26"/>
        <end position="132"/>
    </location>
</feature>
<comment type="pathway">
    <text evidence="3">Porphyrin-containing compound metabolism; protoheme biosynthesis.</text>
</comment>
<protein>
    <submittedName>
        <fullName evidence="13">HemY protein</fullName>
    </submittedName>
</protein>
<dbReference type="InterPro" id="IPR019734">
    <property type="entry name" value="TPR_rpt"/>
</dbReference>
<gene>
    <name evidence="13" type="ORF">B0I24_109104</name>
    <name evidence="14" type="ORF">CWE07_09990</name>
</gene>
<dbReference type="Proteomes" id="UP000249203">
    <property type="component" value="Unassembled WGS sequence"/>
</dbReference>
<keyword evidence="9" id="KW-0627">Porphyrin biosynthesis</keyword>
<keyword evidence="10" id="KW-0802">TPR repeat</keyword>
<dbReference type="Gene3D" id="1.25.40.10">
    <property type="entry name" value="Tetratricopeptide repeat domain"/>
    <property type="match status" value="1"/>
</dbReference>
<dbReference type="Proteomes" id="UP000287865">
    <property type="component" value="Unassembled WGS sequence"/>
</dbReference>
<dbReference type="NCBIfam" id="TIGR00540">
    <property type="entry name" value="TPR_hemY_coli"/>
    <property type="match status" value="1"/>
</dbReference>
<evidence type="ECO:0000313" key="13">
    <source>
        <dbReference type="EMBL" id="RAJ96423.1"/>
    </source>
</evidence>
<dbReference type="InterPro" id="IPR005254">
    <property type="entry name" value="Heme_biosyn_assoc_TPR_pro"/>
</dbReference>
<comment type="function">
    <text evidence="1">Involved in a late step of protoheme IX synthesis.</text>
</comment>
<keyword evidence="7 11" id="KW-1133">Transmembrane helix</keyword>
<keyword evidence="8 11" id="KW-0472">Membrane</keyword>
<evidence type="ECO:0000256" key="9">
    <source>
        <dbReference type="ARBA" id="ARBA00023244"/>
    </source>
</evidence>
<dbReference type="GO" id="GO:0006779">
    <property type="term" value="P:porphyrin-containing compound biosynthetic process"/>
    <property type="evidence" value="ECO:0007669"/>
    <property type="project" value="UniProtKB-KW"/>
</dbReference>
<evidence type="ECO:0000256" key="6">
    <source>
        <dbReference type="ARBA" id="ARBA00022692"/>
    </source>
</evidence>
<keyword evidence="16" id="KW-1185">Reference proteome</keyword>
<dbReference type="EMBL" id="QLMD01000009">
    <property type="protein sequence ID" value="RAJ96423.1"/>
    <property type="molecule type" value="Genomic_DNA"/>
</dbReference>
<dbReference type="PROSITE" id="PS50005">
    <property type="entry name" value="TPR"/>
    <property type="match status" value="1"/>
</dbReference>
<dbReference type="SUPFAM" id="SSF48452">
    <property type="entry name" value="TPR-like"/>
    <property type="match status" value="1"/>
</dbReference>
<evidence type="ECO:0000256" key="2">
    <source>
        <dbReference type="ARBA" id="ARBA00004429"/>
    </source>
</evidence>
<proteinExistence type="predicted"/>
<keyword evidence="4" id="KW-1003">Cell membrane</keyword>
<dbReference type="InterPro" id="IPR010817">
    <property type="entry name" value="HemY_N"/>
</dbReference>
<dbReference type="UniPathway" id="UPA00252"/>
<dbReference type="GO" id="GO:0005886">
    <property type="term" value="C:plasma membrane"/>
    <property type="evidence" value="ECO:0007669"/>
    <property type="project" value="UniProtKB-SubCell"/>
</dbReference>
<evidence type="ECO:0000256" key="4">
    <source>
        <dbReference type="ARBA" id="ARBA00022475"/>
    </source>
</evidence>
<sequence>MTKAVIVLLIIIGGFIAGPLLSGQTGYVMIAIAGYTIETSLVVLILALLLLLLLVWLLDWAFKKVRGSAQRGLRWSAKRKAQKAQQLLQQSTEDLTTGAYEAAQQHAEDSLRYVQDPLMALSIAAHAAKLQGDVVSEQKLLERIQTYQDDASLAFELAQARRAAPERSVKQMQALLQRFPQHLGVQRQAAEVFFEHRAGNALYALMPALERSQALTAEHLNGYQVMAYQGYFGKATDAIEAHQLWRSLDASTRKLGNVRVIYVQHLQRLQADDIAARVLVKGLRKGYLTPAHILHAPVKLKWHHQYEPLADFIQDYLKQAPQDVDALALLATIAIDQGDHELALRAVKAAVQVKPNNFLYRLLGDAHLAAGQSEPALAAYRQAAK</sequence>
<dbReference type="Pfam" id="PF07219">
    <property type="entry name" value="HemY_N"/>
    <property type="match status" value="1"/>
</dbReference>
<evidence type="ECO:0000256" key="11">
    <source>
        <dbReference type="SAM" id="Phobius"/>
    </source>
</evidence>
<evidence type="ECO:0000256" key="8">
    <source>
        <dbReference type="ARBA" id="ARBA00023136"/>
    </source>
</evidence>
<keyword evidence="6 11" id="KW-0812">Transmembrane</keyword>
<evidence type="ECO:0000256" key="3">
    <source>
        <dbReference type="ARBA" id="ARBA00004744"/>
    </source>
</evidence>
<dbReference type="RefSeq" id="WP_111569827.1">
    <property type="nucleotide sequence ID" value="NZ_PIPK01000009.1"/>
</dbReference>
<reference evidence="14 16" key="1">
    <citation type="journal article" date="2018" name="Front. Microbiol.">
        <title>Genome-Based Analysis Reveals the Taxonomy and Diversity of the Family Idiomarinaceae.</title>
        <authorList>
            <person name="Liu Y."/>
            <person name="Lai Q."/>
            <person name="Shao Z."/>
        </authorList>
    </citation>
    <scope>NUCLEOTIDE SEQUENCE [LARGE SCALE GENOMIC DNA]</scope>
    <source>
        <strain evidence="14 16">CF12-14</strain>
    </source>
</reference>
<feature type="repeat" description="TPR" evidence="10">
    <location>
        <begin position="324"/>
        <end position="357"/>
    </location>
</feature>
<keyword evidence="5" id="KW-0997">Cell inner membrane</keyword>
<dbReference type="EMBL" id="PIPK01000009">
    <property type="protein sequence ID" value="RUO22802.1"/>
    <property type="molecule type" value="Genomic_DNA"/>
</dbReference>
<dbReference type="GO" id="GO:0042168">
    <property type="term" value="P:heme metabolic process"/>
    <property type="evidence" value="ECO:0007669"/>
    <property type="project" value="InterPro"/>
</dbReference>
<dbReference type="OrthoDB" id="7067577at2"/>
<feature type="transmembrane region" description="Helical" evidence="11">
    <location>
        <begin position="32"/>
        <end position="58"/>
    </location>
</feature>
<evidence type="ECO:0000259" key="12">
    <source>
        <dbReference type="Pfam" id="PF07219"/>
    </source>
</evidence>
<comment type="caution">
    <text evidence="13">The sequence shown here is derived from an EMBL/GenBank/DDBJ whole genome shotgun (WGS) entry which is preliminary data.</text>
</comment>
<evidence type="ECO:0000313" key="15">
    <source>
        <dbReference type="Proteomes" id="UP000249203"/>
    </source>
</evidence>
<evidence type="ECO:0000256" key="7">
    <source>
        <dbReference type="ARBA" id="ARBA00022989"/>
    </source>
</evidence>